<feature type="signal peptide" evidence="3">
    <location>
        <begin position="1"/>
        <end position="32"/>
    </location>
</feature>
<feature type="compositionally biased region" description="Acidic residues" evidence="1">
    <location>
        <begin position="176"/>
        <end position="236"/>
    </location>
</feature>
<evidence type="ECO:0000256" key="1">
    <source>
        <dbReference type="SAM" id="MobiDB-lite"/>
    </source>
</evidence>
<dbReference type="EMBL" id="BMHA01000001">
    <property type="protein sequence ID" value="GGI02930.1"/>
    <property type="molecule type" value="Genomic_DNA"/>
</dbReference>
<reference evidence="4" key="2">
    <citation type="submission" date="2020-09" db="EMBL/GenBank/DDBJ databases">
        <authorList>
            <person name="Sun Q."/>
            <person name="Zhou Y."/>
        </authorList>
    </citation>
    <scope>NUCLEOTIDE SEQUENCE</scope>
    <source>
        <strain evidence="4">CGMCC 1.14988</strain>
    </source>
</reference>
<dbReference type="Gene3D" id="2.60.40.2230">
    <property type="entry name" value="Uncharacterised protein YcnI-like PF07987, DUF1775"/>
    <property type="match status" value="1"/>
</dbReference>
<feature type="chain" id="PRO_5035202969" description="YcnI-like domain-containing protein" evidence="3">
    <location>
        <begin position="33"/>
        <end position="272"/>
    </location>
</feature>
<dbReference type="AlphaFoldDB" id="A0A8J3A5G8"/>
<keyword evidence="2" id="KW-0812">Transmembrane</keyword>
<proteinExistence type="predicted"/>
<feature type="region of interest" description="Disordered" evidence="1">
    <location>
        <begin position="148"/>
        <end position="236"/>
    </location>
</feature>
<evidence type="ECO:0000313" key="4">
    <source>
        <dbReference type="EMBL" id="GGI02930.1"/>
    </source>
</evidence>
<evidence type="ECO:0008006" key="6">
    <source>
        <dbReference type="Google" id="ProtNLM"/>
    </source>
</evidence>
<name>A0A8J3A5G8_9ACTN</name>
<dbReference type="RefSeq" id="WP_165403769.1">
    <property type="nucleotide sequence ID" value="NZ_BMHA01000001.1"/>
</dbReference>
<evidence type="ECO:0000256" key="2">
    <source>
        <dbReference type="SAM" id="Phobius"/>
    </source>
</evidence>
<dbReference type="InterPro" id="IPR038507">
    <property type="entry name" value="YcnI-like_sf"/>
</dbReference>
<accession>A0A8J3A5G8</accession>
<comment type="caution">
    <text evidence="4">The sequence shown here is derived from an EMBL/GenBank/DDBJ whole genome shotgun (WGS) entry which is preliminary data.</text>
</comment>
<keyword evidence="2" id="KW-0472">Membrane</keyword>
<keyword evidence="2" id="KW-1133">Transmembrane helix</keyword>
<keyword evidence="5" id="KW-1185">Reference proteome</keyword>
<organism evidence="4 5">
    <name type="scientific">Egicoccus halophilus</name>
    <dbReference type="NCBI Taxonomy" id="1670830"/>
    <lineage>
        <taxon>Bacteria</taxon>
        <taxon>Bacillati</taxon>
        <taxon>Actinomycetota</taxon>
        <taxon>Nitriliruptoria</taxon>
        <taxon>Egicoccales</taxon>
        <taxon>Egicoccaceae</taxon>
        <taxon>Egicoccus</taxon>
    </lineage>
</organism>
<evidence type="ECO:0000256" key="3">
    <source>
        <dbReference type="SAM" id="SignalP"/>
    </source>
</evidence>
<keyword evidence="3" id="KW-0732">Signal</keyword>
<dbReference type="Proteomes" id="UP000650511">
    <property type="component" value="Unassembled WGS sequence"/>
</dbReference>
<protein>
    <recommendedName>
        <fullName evidence="6">YcnI-like domain-containing protein</fullName>
    </recommendedName>
</protein>
<sequence>MTRSAGTRPRTLARGALGALAATLLLAAPAAAHPYVQGGELPVDSLATMTLDLAHGCGGHDADEEAPTLEVALEVPDWLRVVEVADVDDYATEVEAGTPGGGGTVVWTATGDGVPAPAFDLDVVASGEPGEERWLGVFQACEETSYRWVGTPEEPADDPAIGVTLTEADPDSPPPPEEDPAAAEAEQDADVAEEDTAGDAADDPQDPVDTVIEEPEETVEDDTVEPEAADAAAEDEGGVGVAVLAVLALIVVGAVVYLVRRRGSTSGSGGGA</sequence>
<evidence type="ECO:0000313" key="5">
    <source>
        <dbReference type="Proteomes" id="UP000650511"/>
    </source>
</evidence>
<reference evidence="4" key="1">
    <citation type="journal article" date="2014" name="Int. J. Syst. Evol. Microbiol.">
        <title>Complete genome sequence of Corynebacterium casei LMG S-19264T (=DSM 44701T), isolated from a smear-ripened cheese.</title>
        <authorList>
            <consortium name="US DOE Joint Genome Institute (JGI-PGF)"/>
            <person name="Walter F."/>
            <person name="Albersmeier A."/>
            <person name="Kalinowski J."/>
            <person name="Ruckert C."/>
        </authorList>
    </citation>
    <scope>NUCLEOTIDE SEQUENCE</scope>
    <source>
        <strain evidence="4">CGMCC 1.14988</strain>
    </source>
</reference>
<gene>
    <name evidence="4" type="ORF">GCM10011354_02030</name>
</gene>
<feature type="transmembrane region" description="Helical" evidence="2">
    <location>
        <begin position="239"/>
        <end position="259"/>
    </location>
</feature>